<dbReference type="OrthoDB" id="5511415at2"/>
<dbReference type="Gene3D" id="1.10.10.10">
    <property type="entry name" value="Winged helix-like DNA-binding domain superfamily/Winged helix DNA-binding domain"/>
    <property type="match status" value="1"/>
</dbReference>
<dbReference type="AlphaFoldDB" id="A0A2G1QU93"/>
<dbReference type="InterPro" id="IPR036388">
    <property type="entry name" value="WH-like_DNA-bd_sf"/>
</dbReference>
<dbReference type="InterPro" id="IPR039422">
    <property type="entry name" value="MarR/SlyA-like"/>
</dbReference>
<keyword evidence="3" id="KW-1185">Reference proteome</keyword>
<dbReference type="RefSeq" id="WP_099303682.1">
    <property type="nucleotide sequence ID" value="NZ_PDVP01000001.1"/>
</dbReference>
<dbReference type="Pfam" id="PF12802">
    <property type="entry name" value="MarR_2"/>
    <property type="match status" value="1"/>
</dbReference>
<sequence>MAMRPTREQDLAQILALLRLVPSDLADAYQRLHEAAGVNRSELIVLERLADDGAATVPDLARAQGVSRQHVQQVCNRLAEKELIAWGRNPAHKRSRLAAVTNEGYKTVDQARMRESRFMLTLAGQFSASALDMTRRTLESLRTML</sequence>
<organism evidence="2 3">
    <name type="scientific">Zhengella mangrovi</name>
    <dbReference type="NCBI Taxonomy" id="1982044"/>
    <lineage>
        <taxon>Bacteria</taxon>
        <taxon>Pseudomonadati</taxon>
        <taxon>Pseudomonadota</taxon>
        <taxon>Alphaproteobacteria</taxon>
        <taxon>Hyphomicrobiales</taxon>
        <taxon>Notoacmeibacteraceae</taxon>
        <taxon>Zhengella</taxon>
    </lineage>
</organism>
<dbReference type="SUPFAM" id="SSF46785">
    <property type="entry name" value="Winged helix' DNA-binding domain"/>
    <property type="match status" value="1"/>
</dbReference>
<dbReference type="PROSITE" id="PS50995">
    <property type="entry name" value="HTH_MARR_2"/>
    <property type="match status" value="1"/>
</dbReference>
<accession>A0A2G1QU93</accession>
<evidence type="ECO:0000313" key="3">
    <source>
        <dbReference type="Proteomes" id="UP000221168"/>
    </source>
</evidence>
<feature type="domain" description="HTH marR-type" evidence="1">
    <location>
        <begin position="11"/>
        <end position="145"/>
    </location>
</feature>
<dbReference type="InterPro" id="IPR036390">
    <property type="entry name" value="WH_DNA-bd_sf"/>
</dbReference>
<dbReference type="EMBL" id="PDVP01000001">
    <property type="protein sequence ID" value="PHP69030.1"/>
    <property type="molecule type" value="Genomic_DNA"/>
</dbReference>
<gene>
    <name evidence="2" type="ORF">CSC94_03365</name>
</gene>
<dbReference type="PANTHER" id="PTHR33164">
    <property type="entry name" value="TRANSCRIPTIONAL REGULATOR, MARR FAMILY"/>
    <property type="match status" value="1"/>
</dbReference>
<protein>
    <recommendedName>
        <fullName evidence="1">HTH marR-type domain-containing protein</fullName>
    </recommendedName>
</protein>
<dbReference type="GO" id="GO:0006950">
    <property type="term" value="P:response to stress"/>
    <property type="evidence" value="ECO:0007669"/>
    <property type="project" value="TreeGrafter"/>
</dbReference>
<proteinExistence type="predicted"/>
<name>A0A2G1QU93_9HYPH</name>
<dbReference type="SMART" id="SM00347">
    <property type="entry name" value="HTH_MARR"/>
    <property type="match status" value="1"/>
</dbReference>
<reference evidence="2 3" key="1">
    <citation type="submission" date="2017-10" db="EMBL/GenBank/DDBJ databases">
        <title>Sedimentibacterium mangrovi gen. nov., sp. nov., a novel member of family Phyllobacteriacea isolated from mangrove sediment.</title>
        <authorList>
            <person name="Liao H."/>
            <person name="Tian Y."/>
        </authorList>
    </citation>
    <scope>NUCLEOTIDE SEQUENCE [LARGE SCALE GENOMIC DNA]</scope>
    <source>
        <strain evidence="2 3">X9-2-2</strain>
    </source>
</reference>
<dbReference type="PANTHER" id="PTHR33164:SF99">
    <property type="entry name" value="MARR FAMILY REGULATORY PROTEIN"/>
    <property type="match status" value="1"/>
</dbReference>
<evidence type="ECO:0000259" key="1">
    <source>
        <dbReference type="PROSITE" id="PS50995"/>
    </source>
</evidence>
<evidence type="ECO:0000313" key="2">
    <source>
        <dbReference type="EMBL" id="PHP69030.1"/>
    </source>
</evidence>
<dbReference type="GO" id="GO:0003700">
    <property type="term" value="F:DNA-binding transcription factor activity"/>
    <property type="evidence" value="ECO:0007669"/>
    <property type="project" value="InterPro"/>
</dbReference>
<dbReference type="Proteomes" id="UP000221168">
    <property type="component" value="Unassembled WGS sequence"/>
</dbReference>
<comment type="caution">
    <text evidence="2">The sequence shown here is derived from an EMBL/GenBank/DDBJ whole genome shotgun (WGS) entry which is preliminary data.</text>
</comment>
<dbReference type="InterPro" id="IPR000835">
    <property type="entry name" value="HTH_MarR-typ"/>
</dbReference>